<sequence>MDMAQGKPSAPVVAPIKDIDEASRVLAEYAATERDLSAAAAKLADDVAALQAASERAAVPLRDRLAALGKRLDVWATANRSTLLKGDSKTITLAAGKLSWRRGPSSVTIEDEAKLIEFLKKKRKSPFLRNKPSIDRQAIIKDPKGAAALPGVTIVPGAEAFVIAANAVPAVSPTP</sequence>
<organism evidence="2 3">
    <name type="scientific">Azospirillum brasilense</name>
    <dbReference type="NCBI Taxonomy" id="192"/>
    <lineage>
        <taxon>Bacteria</taxon>
        <taxon>Pseudomonadati</taxon>
        <taxon>Pseudomonadota</taxon>
        <taxon>Alphaproteobacteria</taxon>
        <taxon>Rhodospirillales</taxon>
        <taxon>Azospirillaceae</taxon>
        <taxon>Azospirillum</taxon>
    </lineage>
</organism>
<keyword evidence="2" id="KW-0614">Plasmid</keyword>
<protein>
    <recommendedName>
        <fullName evidence="4">Host-nuclease inhibitor protein Gam</fullName>
    </recommendedName>
</protein>
<evidence type="ECO:0000313" key="1">
    <source>
        <dbReference type="EMBL" id="QCO07514.1"/>
    </source>
</evidence>
<dbReference type="Gene3D" id="1.20.5.170">
    <property type="match status" value="1"/>
</dbReference>
<accession>A0A4D8QB72</accession>
<dbReference type="GO" id="GO:0042262">
    <property type="term" value="P:DNA protection"/>
    <property type="evidence" value="ECO:0007669"/>
    <property type="project" value="InterPro"/>
</dbReference>
<dbReference type="AlphaFoldDB" id="A0A4D8QB72"/>
<evidence type="ECO:0008006" key="4">
    <source>
        <dbReference type="Google" id="ProtNLM"/>
    </source>
</evidence>
<evidence type="ECO:0000313" key="3">
    <source>
        <dbReference type="Proteomes" id="UP000298596"/>
    </source>
</evidence>
<dbReference type="EMBL" id="CP032338">
    <property type="protein sequence ID" value="QCO07514.1"/>
    <property type="molecule type" value="Genomic_DNA"/>
</dbReference>
<dbReference type="SUPFAM" id="SSF161266">
    <property type="entry name" value="Gam-like"/>
    <property type="match status" value="1"/>
</dbReference>
<dbReference type="EMBL" id="CP032338">
    <property type="protein sequence ID" value="QCO07568.1"/>
    <property type="molecule type" value="Genomic_DNA"/>
</dbReference>
<dbReference type="Proteomes" id="UP000298596">
    <property type="component" value="Plasmid p8"/>
</dbReference>
<dbReference type="Pfam" id="PF07352">
    <property type="entry name" value="Phage_Mu_Gam"/>
    <property type="match status" value="1"/>
</dbReference>
<gene>
    <name evidence="1" type="ORF">D3867_37150</name>
    <name evidence="2" type="ORF">D3867_37425</name>
</gene>
<geneLocation type="plasmid" evidence="2 3">
    <name>p8</name>
</geneLocation>
<reference evidence="2 3" key="1">
    <citation type="submission" date="2018-09" db="EMBL/GenBank/DDBJ databases">
        <title>Whole genome based analysis of evolution and adaptive divergence in Indian and Brazilian strains of Azospirillum brasilense.</title>
        <authorList>
            <person name="Singh C."/>
            <person name="Tripathi A.K."/>
        </authorList>
    </citation>
    <scope>NUCLEOTIDE SEQUENCE [LARGE SCALE GENOMIC DNA]</scope>
    <source>
        <strain evidence="2 3">MTCC4036</strain>
        <plasmid evidence="2 3">p8</plasmid>
    </source>
</reference>
<proteinExistence type="predicted"/>
<dbReference type="InterPro" id="IPR009951">
    <property type="entry name" value="Host-nuc_inhib_Gam"/>
</dbReference>
<name>A0A4D8QB72_AZOBR</name>
<dbReference type="GO" id="GO:0003690">
    <property type="term" value="F:double-stranded DNA binding"/>
    <property type="evidence" value="ECO:0007669"/>
    <property type="project" value="InterPro"/>
</dbReference>
<evidence type="ECO:0000313" key="2">
    <source>
        <dbReference type="EMBL" id="QCO07568.1"/>
    </source>
</evidence>